<keyword evidence="1" id="KW-0812">Transmembrane</keyword>
<dbReference type="InterPro" id="IPR007813">
    <property type="entry name" value="PilN"/>
</dbReference>
<dbReference type="AlphaFoldDB" id="A0A101FGF1"/>
<organism evidence="2 3">
    <name type="scientific">Thermacetogenium phaeum</name>
    <dbReference type="NCBI Taxonomy" id="85874"/>
    <lineage>
        <taxon>Bacteria</taxon>
        <taxon>Bacillati</taxon>
        <taxon>Bacillota</taxon>
        <taxon>Clostridia</taxon>
        <taxon>Thermoanaerobacterales</taxon>
        <taxon>Thermoanaerobacteraceae</taxon>
        <taxon>Thermacetogenium</taxon>
    </lineage>
</organism>
<proteinExistence type="predicted"/>
<keyword evidence="1" id="KW-0472">Membrane</keyword>
<name>A0A101FGF1_9THEO</name>
<protein>
    <submittedName>
        <fullName evidence="2">Type IV pilus assembly protein PilN</fullName>
    </submittedName>
</protein>
<accession>A0A101FGF1</accession>
<evidence type="ECO:0000256" key="1">
    <source>
        <dbReference type="SAM" id="Phobius"/>
    </source>
</evidence>
<dbReference type="Proteomes" id="UP000053326">
    <property type="component" value="Unassembled WGS sequence"/>
</dbReference>
<feature type="transmembrane region" description="Helical" evidence="1">
    <location>
        <begin position="26"/>
        <end position="51"/>
    </location>
</feature>
<reference evidence="3" key="1">
    <citation type="journal article" date="2015" name="MBio">
        <title>Genome-Resolved Metagenomic Analysis Reveals Roles for Candidate Phyla and Other Microbial Community Members in Biogeochemical Transformations in Oil Reservoirs.</title>
        <authorList>
            <person name="Hu P."/>
            <person name="Tom L."/>
            <person name="Singh A."/>
            <person name="Thomas B.C."/>
            <person name="Baker B.J."/>
            <person name="Piceno Y.M."/>
            <person name="Andersen G.L."/>
            <person name="Banfield J.F."/>
        </authorList>
    </citation>
    <scope>NUCLEOTIDE SEQUENCE [LARGE SCALE GENOMIC DNA]</scope>
</reference>
<dbReference type="EMBL" id="LGFO01000072">
    <property type="protein sequence ID" value="KUK36577.1"/>
    <property type="molecule type" value="Genomic_DNA"/>
</dbReference>
<keyword evidence="1" id="KW-1133">Transmembrane helix</keyword>
<sequence length="207" mass="23245">MPQDSYKVNLLPPGLQREGIIDVHRLIRLIALTLSLAFLLGGYGYFLFSFWGAKNELAAVRQELTALRPVLSRVEDVREKRIAAEAAYQEYSTLLDRHQTWAGLLSDLFHDLNTIAPVDLWLLELEIYPDPEASGEESEKKEGRGKPDQFARANSISIKGSSRTVSSVGVFIKNLNRLPYLQNVALKKIAALDDAFNFEITAGLKER</sequence>
<dbReference type="Pfam" id="PF05137">
    <property type="entry name" value="PilN"/>
    <property type="match status" value="1"/>
</dbReference>
<comment type="caution">
    <text evidence="2">The sequence shown here is derived from an EMBL/GenBank/DDBJ whole genome shotgun (WGS) entry which is preliminary data.</text>
</comment>
<gene>
    <name evidence="2" type="ORF">XD66_0720</name>
</gene>
<evidence type="ECO:0000313" key="3">
    <source>
        <dbReference type="Proteomes" id="UP000053326"/>
    </source>
</evidence>
<evidence type="ECO:0000313" key="2">
    <source>
        <dbReference type="EMBL" id="KUK36577.1"/>
    </source>
</evidence>